<evidence type="ECO:0000256" key="5">
    <source>
        <dbReference type="ARBA" id="ARBA00022857"/>
    </source>
</evidence>
<dbReference type="GO" id="GO:0050661">
    <property type="term" value="F:NADP binding"/>
    <property type="evidence" value="ECO:0007669"/>
    <property type="project" value="InterPro"/>
</dbReference>
<dbReference type="Pfam" id="PF13450">
    <property type="entry name" value="NAD_binding_8"/>
    <property type="match status" value="1"/>
</dbReference>
<dbReference type="EMBL" id="VIWY01000002">
    <property type="protein sequence ID" value="TWG24655.1"/>
    <property type="molecule type" value="Genomic_DNA"/>
</dbReference>
<dbReference type="SUPFAM" id="SSF51905">
    <property type="entry name" value="FAD/NAD(P)-binding domain"/>
    <property type="match status" value="2"/>
</dbReference>
<dbReference type="PRINTS" id="PR00411">
    <property type="entry name" value="PNDRDTASEI"/>
</dbReference>
<protein>
    <submittedName>
        <fullName evidence="8">Cation diffusion facilitator CzcD-associated flavoprotein CzcO</fullName>
    </submittedName>
</protein>
<dbReference type="OrthoDB" id="5168853at2"/>
<evidence type="ECO:0000313" key="9">
    <source>
        <dbReference type="Proteomes" id="UP000320239"/>
    </source>
</evidence>
<evidence type="ECO:0000256" key="4">
    <source>
        <dbReference type="ARBA" id="ARBA00022827"/>
    </source>
</evidence>
<dbReference type="Proteomes" id="UP000320239">
    <property type="component" value="Unassembled WGS sequence"/>
</dbReference>
<dbReference type="GO" id="GO:0004499">
    <property type="term" value="F:N,N-dimethylaniline monooxygenase activity"/>
    <property type="evidence" value="ECO:0007669"/>
    <property type="project" value="InterPro"/>
</dbReference>
<keyword evidence="9" id="KW-1185">Reference proteome</keyword>
<proteinExistence type="inferred from homology"/>
<keyword evidence="3" id="KW-0285">Flavoprotein</keyword>
<evidence type="ECO:0000256" key="3">
    <source>
        <dbReference type="ARBA" id="ARBA00022630"/>
    </source>
</evidence>
<evidence type="ECO:0000256" key="1">
    <source>
        <dbReference type="ARBA" id="ARBA00001974"/>
    </source>
</evidence>
<comment type="caution">
    <text evidence="8">The sequence shown here is derived from an EMBL/GenBank/DDBJ whole genome shotgun (WGS) entry which is preliminary data.</text>
</comment>
<dbReference type="FunFam" id="3.50.50.60:FF:000228">
    <property type="entry name" value="FAD-containing monooxygenase EthA"/>
    <property type="match status" value="1"/>
</dbReference>
<dbReference type="Gene3D" id="3.50.50.60">
    <property type="entry name" value="FAD/NAD(P)-binding domain"/>
    <property type="match status" value="2"/>
</dbReference>
<dbReference type="InterPro" id="IPR051820">
    <property type="entry name" value="FAD-binding_MO"/>
</dbReference>
<dbReference type="AlphaFoldDB" id="A0A561WLD5"/>
<reference evidence="8 9" key="1">
    <citation type="submission" date="2019-06" db="EMBL/GenBank/DDBJ databases">
        <title>Sequencing the genomes of 1000 actinobacteria strains.</title>
        <authorList>
            <person name="Klenk H.-P."/>
        </authorList>
    </citation>
    <scope>NUCLEOTIDE SEQUENCE [LARGE SCALE GENOMIC DNA]</scope>
    <source>
        <strain evidence="8 9">DSM 43866</strain>
    </source>
</reference>
<dbReference type="GO" id="GO:0050660">
    <property type="term" value="F:flavin adenine dinucleotide binding"/>
    <property type="evidence" value="ECO:0007669"/>
    <property type="project" value="InterPro"/>
</dbReference>
<comment type="similarity">
    <text evidence="2">Belongs to the FAD-binding monooxygenase family.</text>
</comment>
<dbReference type="InterPro" id="IPR036188">
    <property type="entry name" value="FAD/NAD-bd_sf"/>
</dbReference>
<evidence type="ECO:0000256" key="6">
    <source>
        <dbReference type="ARBA" id="ARBA00023002"/>
    </source>
</evidence>
<evidence type="ECO:0000313" key="8">
    <source>
        <dbReference type="EMBL" id="TWG24655.1"/>
    </source>
</evidence>
<dbReference type="PANTHER" id="PTHR43872">
    <property type="entry name" value="MONOOXYGENASE, PUTATIVE (AFU_ORTHOLOGUE AFUA_8G02570)-RELATED"/>
    <property type="match status" value="1"/>
</dbReference>
<dbReference type="PANTHER" id="PTHR43872:SF1">
    <property type="entry name" value="MONOOXYGENASE, PUTATIVE (AFU_ORTHOLOGUE AFUA_8G02570)-RELATED"/>
    <property type="match status" value="1"/>
</dbReference>
<evidence type="ECO:0000256" key="2">
    <source>
        <dbReference type="ARBA" id="ARBA00010139"/>
    </source>
</evidence>
<organism evidence="8 9">
    <name type="scientific">Actinoplanes teichomyceticus</name>
    <dbReference type="NCBI Taxonomy" id="1867"/>
    <lineage>
        <taxon>Bacteria</taxon>
        <taxon>Bacillati</taxon>
        <taxon>Actinomycetota</taxon>
        <taxon>Actinomycetes</taxon>
        <taxon>Micromonosporales</taxon>
        <taxon>Micromonosporaceae</taxon>
        <taxon>Actinoplanes</taxon>
    </lineage>
</organism>
<dbReference type="RefSeq" id="WP_122982089.1">
    <property type="nucleotide sequence ID" value="NZ_BOMX01000111.1"/>
</dbReference>
<evidence type="ECO:0000256" key="7">
    <source>
        <dbReference type="ARBA" id="ARBA00023033"/>
    </source>
</evidence>
<comment type="cofactor">
    <cofactor evidence="1">
        <name>FAD</name>
        <dbReference type="ChEBI" id="CHEBI:57692"/>
    </cofactor>
</comment>
<sequence>MSGDFDVLIIGAGLSGIGAAWRLQRQRPADTYAILEARDAIGGTWDLFRYPGVRSDSDMFTLSYPFRPWREPESLASGDKIRRYIEETAEEAGITRHIRFGARVVSADWSADAARWTLRTEGGDVYTARFLYACAGYYSYAAGYQPDFPGLDEFRGRLVHPQSWPDDLDHTGKRVVVIGSGATAVTLVPAMARDAAHVTMLQRSPTYVIPLPNRDVFADLARRVLPPAAANRVARAKNILVTQAFYQLARRHPKQVRRVLQAVAGRFLGDPGYVEEHFKPYYEPWDQRLCVIPNGDLFHAISSGRASVVTDHIDEFVPEGVRLRSGRVLAADVVVSATGLSLLPVGGVRVSLDGVPVVIGEQAAYRGLMLSGVPNFAYCIGYVNASWTLRADLSHRYVLKLLDHMDRHGYAVATPTRPAGTGRPLLDLSSGYVQRALDRFPRQGDRDPWLVRQNYLRDVLATPRADVTRDMIFARRTAPVPHTEVV</sequence>
<keyword evidence="6" id="KW-0560">Oxidoreductase</keyword>
<dbReference type="InterPro" id="IPR020946">
    <property type="entry name" value="Flavin_mOase-like"/>
</dbReference>
<keyword evidence="4" id="KW-0274">FAD</keyword>
<keyword evidence="5" id="KW-0521">NADP</keyword>
<accession>A0A561WLD5</accession>
<keyword evidence="7" id="KW-0503">Monooxygenase</keyword>
<gene>
    <name evidence="8" type="ORF">FHX34_1021215</name>
</gene>
<name>A0A561WLD5_ACTTI</name>
<dbReference type="Pfam" id="PF00743">
    <property type="entry name" value="FMO-like"/>
    <property type="match status" value="1"/>
</dbReference>